<evidence type="ECO:0000256" key="3">
    <source>
        <dbReference type="ARBA" id="ARBA00022475"/>
    </source>
</evidence>
<name>A0A420ENP9_9ALTE</name>
<evidence type="ECO:0000256" key="6">
    <source>
        <dbReference type="ARBA" id="ARBA00023136"/>
    </source>
</evidence>
<dbReference type="EMBL" id="RAQO01000001">
    <property type="protein sequence ID" value="RKF22310.1"/>
    <property type="molecule type" value="Genomic_DNA"/>
</dbReference>
<feature type="domain" description="Glycine transporter" evidence="8">
    <location>
        <begin position="92"/>
        <end position="162"/>
    </location>
</feature>
<feature type="transmembrane region" description="Helical" evidence="7">
    <location>
        <begin position="87"/>
        <end position="106"/>
    </location>
</feature>
<comment type="similarity">
    <text evidence="2">Belongs to the UPF0126 family.</text>
</comment>
<feature type="transmembrane region" description="Helical" evidence="7">
    <location>
        <begin position="149"/>
        <end position="167"/>
    </location>
</feature>
<keyword evidence="10" id="KW-1185">Reference proteome</keyword>
<evidence type="ECO:0000313" key="9">
    <source>
        <dbReference type="EMBL" id="RKF22310.1"/>
    </source>
</evidence>
<dbReference type="PANTHER" id="PTHR30506:SF3">
    <property type="entry name" value="UPF0126 INNER MEMBRANE PROTEIN YADS-RELATED"/>
    <property type="match status" value="1"/>
</dbReference>
<dbReference type="GO" id="GO:0005886">
    <property type="term" value="C:plasma membrane"/>
    <property type="evidence" value="ECO:0007669"/>
    <property type="project" value="UniProtKB-SubCell"/>
</dbReference>
<feature type="transmembrane region" description="Helical" evidence="7">
    <location>
        <begin position="63"/>
        <end position="80"/>
    </location>
</feature>
<dbReference type="OrthoDB" id="9791874at2"/>
<keyword evidence="6 7" id="KW-0472">Membrane</keyword>
<organism evidence="9 10">
    <name type="scientific">Alginatibacterium sediminis</name>
    <dbReference type="NCBI Taxonomy" id="2164068"/>
    <lineage>
        <taxon>Bacteria</taxon>
        <taxon>Pseudomonadati</taxon>
        <taxon>Pseudomonadota</taxon>
        <taxon>Gammaproteobacteria</taxon>
        <taxon>Alteromonadales</taxon>
        <taxon>Alteromonadaceae</taxon>
        <taxon>Alginatibacterium</taxon>
    </lineage>
</organism>
<feature type="transmembrane region" description="Helical" evidence="7">
    <location>
        <begin position="173"/>
        <end position="194"/>
    </location>
</feature>
<comment type="caution">
    <text evidence="9">The sequence shown here is derived from an EMBL/GenBank/DDBJ whole genome shotgun (WGS) entry which is preliminary data.</text>
</comment>
<keyword evidence="3" id="KW-1003">Cell membrane</keyword>
<dbReference type="PANTHER" id="PTHR30506">
    <property type="entry name" value="INNER MEMBRANE PROTEIN"/>
    <property type="match status" value="1"/>
</dbReference>
<protein>
    <submittedName>
        <fullName evidence="9">Trimeric intracellular cation channel family protein</fullName>
    </submittedName>
</protein>
<keyword evidence="4 7" id="KW-0812">Transmembrane</keyword>
<dbReference type="Pfam" id="PF03458">
    <property type="entry name" value="Gly_transporter"/>
    <property type="match status" value="2"/>
</dbReference>
<gene>
    <name evidence="9" type="ORF">DBZ36_00800</name>
</gene>
<evidence type="ECO:0000256" key="2">
    <source>
        <dbReference type="ARBA" id="ARBA00008193"/>
    </source>
</evidence>
<sequence>MLIYWLDLFGTAVFAITGVLAASRCRMDLFGALVLASVTAIGGGTIRDMALDAGMVFWVQDPLYLWVIVLTSLATMLLLGRGFVAKQGLLAIADAIGMAVFMIIGASKAHAYGAPMIAAMVMGILTACGGGIIRDVLAHQMPLVLRREVYATACLAGGLVWACALGLNLNDNIANLSGIITALTIRLIAIKYHLSLPRLG</sequence>
<evidence type="ECO:0000256" key="4">
    <source>
        <dbReference type="ARBA" id="ARBA00022692"/>
    </source>
</evidence>
<feature type="domain" description="Glycine transporter" evidence="8">
    <location>
        <begin position="4"/>
        <end position="78"/>
    </location>
</feature>
<comment type="subcellular location">
    <subcellularLocation>
        <location evidence="1">Cell membrane</location>
        <topology evidence="1">Multi-pass membrane protein</topology>
    </subcellularLocation>
</comment>
<dbReference type="Proteomes" id="UP000286482">
    <property type="component" value="Unassembled WGS sequence"/>
</dbReference>
<evidence type="ECO:0000259" key="8">
    <source>
        <dbReference type="Pfam" id="PF03458"/>
    </source>
</evidence>
<evidence type="ECO:0000256" key="1">
    <source>
        <dbReference type="ARBA" id="ARBA00004651"/>
    </source>
</evidence>
<evidence type="ECO:0000256" key="7">
    <source>
        <dbReference type="SAM" id="Phobius"/>
    </source>
</evidence>
<keyword evidence="5 7" id="KW-1133">Transmembrane helix</keyword>
<accession>A0A420ENP9</accession>
<feature type="transmembrane region" description="Helical" evidence="7">
    <location>
        <begin position="112"/>
        <end position="137"/>
    </location>
</feature>
<dbReference type="AlphaFoldDB" id="A0A420ENP9"/>
<evidence type="ECO:0000256" key="5">
    <source>
        <dbReference type="ARBA" id="ARBA00022989"/>
    </source>
</evidence>
<reference evidence="9 10" key="1">
    <citation type="submission" date="2018-09" db="EMBL/GenBank/DDBJ databases">
        <authorList>
            <person name="Wang Z."/>
        </authorList>
    </citation>
    <scope>NUCLEOTIDE SEQUENCE [LARGE SCALE GENOMIC DNA]</scope>
    <source>
        <strain evidence="9 10">ALS 81</strain>
    </source>
</reference>
<evidence type="ECO:0000313" key="10">
    <source>
        <dbReference type="Proteomes" id="UP000286482"/>
    </source>
</evidence>
<proteinExistence type="inferred from homology"/>
<dbReference type="InterPro" id="IPR005115">
    <property type="entry name" value="Gly_transporter"/>
</dbReference>